<dbReference type="Gene3D" id="3.30.420.40">
    <property type="match status" value="1"/>
</dbReference>
<dbReference type="InterPro" id="IPR003695">
    <property type="entry name" value="Ppx_GppA_N"/>
</dbReference>
<dbReference type="InterPro" id="IPR043129">
    <property type="entry name" value="ATPase_NBD"/>
</dbReference>
<dbReference type="SUPFAM" id="SSF53067">
    <property type="entry name" value="Actin-like ATPase domain"/>
    <property type="match status" value="2"/>
</dbReference>
<name>A0A9D9E334_9SPIO</name>
<dbReference type="InterPro" id="IPR050273">
    <property type="entry name" value="GppA/Ppx_hydrolase"/>
</dbReference>
<gene>
    <name evidence="2" type="ORF">IAA97_04475</name>
</gene>
<dbReference type="AlphaFoldDB" id="A0A9D9E334"/>
<reference evidence="2" key="2">
    <citation type="journal article" date="2021" name="PeerJ">
        <title>Extensive microbial diversity within the chicken gut microbiome revealed by metagenomics and culture.</title>
        <authorList>
            <person name="Gilroy R."/>
            <person name="Ravi A."/>
            <person name="Getino M."/>
            <person name="Pursley I."/>
            <person name="Horton D.L."/>
            <person name="Alikhan N.F."/>
            <person name="Baker D."/>
            <person name="Gharbi K."/>
            <person name="Hall N."/>
            <person name="Watson M."/>
            <person name="Adriaenssens E.M."/>
            <person name="Foster-Nyarko E."/>
            <person name="Jarju S."/>
            <person name="Secka A."/>
            <person name="Antonio M."/>
            <person name="Oren A."/>
            <person name="Chaudhuri R.R."/>
            <person name="La Ragione R."/>
            <person name="Hildebrand F."/>
            <person name="Pallen M.J."/>
        </authorList>
    </citation>
    <scope>NUCLEOTIDE SEQUENCE</scope>
    <source>
        <strain evidence="2">7293</strain>
    </source>
</reference>
<evidence type="ECO:0000313" key="2">
    <source>
        <dbReference type="EMBL" id="MBO8436214.1"/>
    </source>
</evidence>
<organism evidence="2 3">
    <name type="scientific">Candidatus Ornithospirochaeta stercoripullorum</name>
    <dbReference type="NCBI Taxonomy" id="2840899"/>
    <lineage>
        <taxon>Bacteria</taxon>
        <taxon>Pseudomonadati</taxon>
        <taxon>Spirochaetota</taxon>
        <taxon>Spirochaetia</taxon>
        <taxon>Spirochaetales</taxon>
        <taxon>Spirochaetaceae</taxon>
        <taxon>Spirochaetaceae incertae sedis</taxon>
        <taxon>Candidatus Ornithospirochaeta</taxon>
    </lineage>
</organism>
<proteinExistence type="predicted"/>
<dbReference type="Pfam" id="PF02541">
    <property type="entry name" value="Ppx-GppA"/>
    <property type="match status" value="1"/>
</dbReference>
<protein>
    <recommendedName>
        <fullName evidence="1">Ppx/GppA phosphatase N-terminal domain-containing protein</fullName>
    </recommendedName>
</protein>
<dbReference type="Gene3D" id="3.30.420.150">
    <property type="entry name" value="Exopolyphosphatase. Domain 2"/>
    <property type="match status" value="1"/>
</dbReference>
<dbReference type="Proteomes" id="UP000823615">
    <property type="component" value="Unassembled WGS sequence"/>
</dbReference>
<reference evidence="2" key="1">
    <citation type="submission" date="2020-10" db="EMBL/GenBank/DDBJ databases">
        <authorList>
            <person name="Gilroy R."/>
        </authorList>
    </citation>
    <scope>NUCLEOTIDE SEQUENCE</scope>
    <source>
        <strain evidence="2">7293</strain>
    </source>
</reference>
<dbReference type="EMBL" id="JADIMT010000054">
    <property type="protein sequence ID" value="MBO8436214.1"/>
    <property type="molecule type" value="Genomic_DNA"/>
</dbReference>
<sequence>MKIAVIDFSSTSLSLLVEEVSGEMMVPVVGLRRSVSILGYMSKKGKLSERGIEKVVDSIRYLMEAAAKVGTDSVHIISTASMRIIRNYGEVAEAIKAGTGLPVNNLDGQAEAYADYIANREYTALGSTMLLDIGGYSSSFIDMDNSSKDSMFTLDIGPAALFQTFDGMYPDKDDVKRMRHQIDKTIEKNSVFPGKGFKHIVLTGSNAEALYAVYADHYSIPDSSFKTMARKKLRKMIKHLIASDERSLILIRNVPEKVHTLIPSAILAEEIASIFSTDELIISDKGVKDGYLRILMEENSQESADAGM</sequence>
<accession>A0A9D9E334</accession>
<feature type="domain" description="Ppx/GppA phosphatase N-terminal" evidence="1">
    <location>
        <begin position="18"/>
        <end position="292"/>
    </location>
</feature>
<comment type="caution">
    <text evidence="2">The sequence shown here is derived from an EMBL/GenBank/DDBJ whole genome shotgun (WGS) entry which is preliminary data.</text>
</comment>
<evidence type="ECO:0000313" key="3">
    <source>
        <dbReference type="Proteomes" id="UP000823615"/>
    </source>
</evidence>
<dbReference type="PANTHER" id="PTHR30005">
    <property type="entry name" value="EXOPOLYPHOSPHATASE"/>
    <property type="match status" value="1"/>
</dbReference>
<evidence type="ECO:0000259" key="1">
    <source>
        <dbReference type="Pfam" id="PF02541"/>
    </source>
</evidence>
<dbReference type="PANTHER" id="PTHR30005:SF0">
    <property type="entry name" value="RETROGRADE REGULATION PROTEIN 2"/>
    <property type="match status" value="1"/>
</dbReference>